<name>A0ACB5TR90_CANBO</name>
<reference evidence="1" key="1">
    <citation type="submission" date="2023-04" db="EMBL/GenBank/DDBJ databases">
        <title>Candida boidinii NBRC 1967.</title>
        <authorList>
            <person name="Ichikawa N."/>
            <person name="Sato H."/>
            <person name="Tonouchi N."/>
        </authorList>
    </citation>
    <scope>NUCLEOTIDE SEQUENCE</scope>
    <source>
        <strain evidence="1">NBRC 1967</strain>
    </source>
</reference>
<accession>A0ACB5TR90</accession>
<evidence type="ECO:0000313" key="1">
    <source>
        <dbReference type="EMBL" id="GME93253.1"/>
    </source>
</evidence>
<sequence>MKSPIIKPIDEFKKVKNELVIISTGYKGEPLVGFEEANVPFDSKRGMIPNIDGRVLNTELSEINNSGSTLEDDEKFNFIKGLYTVGWIASGSRGAINSAVMNGSIVGNNMIQDIENFELFSKSSDTDNKSLNNENSNGESDNAVPPVKLGRSKIRDLLNERNCKVVTWDDWLKIEEYEKSSGEKLGKISNKITNTDEMLKICDKL</sequence>
<organism evidence="1 2">
    <name type="scientific">Candida boidinii</name>
    <name type="common">Yeast</name>
    <dbReference type="NCBI Taxonomy" id="5477"/>
    <lineage>
        <taxon>Eukaryota</taxon>
        <taxon>Fungi</taxon>
        <taxon>Dikarya</taxon>
        <taxon>Ascomycota</taxon>
        <taxon>Saccharomycotina</taxon>
        <taxon>Pichiomycetes</taxon>
        <taxon>Pichiales</taxon>
        <taxon>Pichiaceae</taxon>
        <taxon>Ogataea</taxon>
        <taxon>Ogataea/Candida clade</taxon>
    </lineage>
</organism>
<protein>
    <submittedName>
        <fullName evidence="1">Unnamed protein product</fullName>
    </submittedName>
</protein>
<keyword evidence="2" id="KW-1185">Reference proteome</keyword>
<proteinExistence type="predicted"/>
<evidence type="ECO:0000313" key="2">
    <source>
        <dbReference type="Proteomes" id="UP001165101"/>
    </source>
</evidence>
<gene>
    <name evidence="1" type="ORF">Cboi01_000306700</name>
</gene>
<comment type="caution">
    <text evidence="1">The sequence shown here is derived from an EMBL/GenBank/DDBJ whole genome shotgun (WGS) entry which is preliminary data.</text>
</comment>
<dbReference type="EMBL" id="BSXV01001567">
    <property type="protein sequence ID" value="GME93253.1"/>
    <property type="molecule type" value="Genomic_DNA"/>
</dbReference>
<dbReference type="Proteomes" id="UP001165101">
    <property type="component" value="Unassembled WGS sequence"/>
</dbReference>